<gene>
    <name evidence="7" type="ORF">B0T14DRAFT_554538</name>
</gene>
<evidence type="ECO:0000256" key="4">
    <source>
        <dbReference type="PROSITE-ProRule" id="PRU00409"/>
    </source>
</evidence>
<keyword evidence="8" id="KW-1185">Reference proteome</keyword>
<sequence>MAVDVVLGAPTAQLHKPPQDVPGLPSDIVARPTSTSASPGSQPADDESFLRPFFWETIRLCELYSVVHVVLLPPSQLATRCACQSEIAGNGRRDPQGRQNPSSRLIHALHKAGCASIKFATTEISVFTCILPSTDGYVSRSDFMRLRLQDFPFPIQHIHDLLQPLQKYSAIAVDAEASLPSLIKHAAGIVQWAEVDNSISILALQERILDLTQELKYRLDAAPWLSPEPIARKRIALVRGRPNLTAGGPVYRAAEALGLDLVIISEEGHWLQPETEENKKHREAFISTDMTEDECVANRFVAAVKSYPLPIDGIFTLSDNFFVAVAKSAQALGLPTSPVLSYETSVDKYRSRLLQDEPGKTARVKSVAELKDLLQKPDQFSPSFPLIVKPTKGWSSECVSKVRKMDDLAVAVEKATARHGSTAVIEPFFDGPEMDVNFVLLNGEILFCEIADEPPCQADASNASVHDTFSPEALTMPSALPAHEQEIVRSTLRDILVNLGFRTGIFHVEARMVNSSYEYRDIGGGVIDLVTKRTLPLGEPTCRLIEINARPPGFRVTVPSKQTYGVDYFAAQMLAAVGDGNRLRMIAQPFQHAVAGSSAGSQYWSRLVYVPVPADGAVRLAEGLSPCEELKRRRPDLAEHIVMAMDHFGEGEKVTMYTDGARNYAANILVQSRKSRREAIEMGNEVLRSYKINIEA</sequence>
<dbReference type="GO" id="GO:0005524">
    <property type="term" value="F:ATP binding"/>
    <property type="evidence" value="ECO:0007669"/>
    <property type="project" value="UniProtKB-UniRule"/>
</dbReference>
<feature type="compositionally biased region" description="Polar residues" evidence="5">
    <location>
        <begin position="32"/>
        <end position="41"/>
    </location>
</feature>
<dbReference type="Proteomes" id="UP001175000">
    <property type="component" value="Unassembled WGS sequence"/>
</dbReference>
<dbReference type="Gene3D" id="3.30.1490.20">
    <property type="entry name" value="ATP-grasp fold, A domain"/>
    <property type="match status" value="1"/>
</dbReference>
<evidence type="ECO:0000313" key="8">
    <source>
        <dbReference type="Proteomes" id="UP001175000"/>
    </source>
</evidence>
<dbReference type="InterPro" id="IPR052032">
    <property type="entry name" value="ATP-dep_AA_Ligase"/>
</dbReference>
<dbReference type="PROSITE" id="PS50975">
    <property type="entry name" value="ATP_GRASP"/>
    <property type="match status" value="1"/>
</dbReference>
<dbReference type="GO" id="GO:0016874">
    <property type="term" value="F:ligase activity"/>
    <property type="evidence" value="ECO:0007669"/>
    <property type="project" value="UniProtKB-KW"/>
</dbReference>
<comment type="caution">
    <text evidence="7">The sequence shown here is derived from an EMBL/GenBank/DDBJ whole genome shotgun (WGS) entry which is preliminary data.</text>
</comment>
<evidence type="ECO:0000256" key="1">
    <source>
        <dbReference type="ARBA" id="ARBA00022598"/>
    </source>
</evidence>
<dbReference type="SUPFAM" id="SSF56059">
    <property type="entry name" value="Glutathione synthetase ATP-binding domain-like"/>
    <property type="match status" value="1"/>
</dbReference>
<dbReference type="Pfam" id="PF13535">
    <property type="entry name" value="ATP-grasp_4"/>
    <property type="match status" value="1"/>
</dbReference>
<organism evidence="7 8">
    <name type="scientific">Immersiella caudata</name>
    <dbReference type="NCBI Taxonomy" id="314043"/>
    <lineage>
        <taxon>Eukaryota</taxon>
        <taxon>Fungi</taxon>
        <taxon>Dikarya</taxon>
        <taxon>Ascomycota</taxon>
        <taxon>Pezizomycotina</taxon>
        <taxon>Sordariomycetes</taxon>
        <taxon>Sordariomycetidae</taxon>
        <taxon>Sordariales</taxon>
        <taxon>Lasiosphaeriaceae</taxon>
        <taxon>Immersiella</taxon>
    </lineage>
</organism>
<protein>
    <recommendedName>
        <fullName evidence="6">ATP-grasp domain-containing protein</fullName>
    </recommendedName>
</protein>
<keyword evidence="1" id="KW-0436">Ligase</keyword>
<accession>A0AA39WPI7</accession>
<dbReference type="GO" id="GO:0046872">
    <property type="term" value="F:metal ion binding"/>
    <property type="evidence" value="ECO:0007669"/>
    <property type="project" value="InterPro"/>
</dbReference>
<dbReference type="Pfam" id="PF18130">
    <property type="entry name" value="ATPgrasp_N"/>
    <property type="match status" value="1"/>
</dbReference>
<dbReference type="InterPro" id="IPR011761">
    <property type="entry name" value="ATP-grasp"/>
</dbReference>
<name>A0AA39WPI7_9PEZI</name>
<dbReference type="InterPro" id="IPR041472">
    <property type="entry name" value="BL00235/CARNS1_N"/>
</dbReference>
<keyword evidence="3 4" id="KW-0067">ATP-binding</keyword>
<dbReference type="PANTHER" id="PTHR43585:SF2">
    <property type="entry name" value="ATP-GRASP ENZYME FSQD"/>
    <property type="match status" value="1"/>
</dbReference>
<dbReference type="Gene3D" id="3.40.50.20">
    <property type="match status" value="1"/>
</dbReference>
<dbReference type="PANTHER" id="PTHR43585">
    <property type="entry name" value="FUMIPYRROLE BIOSYNTHESIS PROTEIN C"/>
    <property type="match status" value="1"/>
</dbReference>
<evidence type="ECO:0000256" key="3">
    <source>
        <dbReference type="ARBA" id="ARBA00022840"/>
    </source>
</evidence>
<evidence type="ECO:0000259" key="6">
    <source>
        <dbReference type="PROSITE" id="PS50975"/>
    </source>
</evidence>
<dbReference type="AlphaFoldDB" id="A0AA39WPI7"/>
<dbReference type="EMBL" id="JAULSU010000004">
    <property type="protein sequence ID" value="KAK0619199.1"/>
    <property type="molecule type" value="Genomic_DNA"/>
</dbReference>
<dbReference type="InterPro" id="IPR013815">
    <property type="entry name" value="ATP_grasp_subdomain_1"/>
</dbReference>
<reference evidence="7" key="1">
    <citation type="submission" date="2023-06" db="EMBL/GenBank/DDBJ databases">
        <title>Genome-scale phylogeny and comparative genomics of the fungal order Sordariales.</title>
        <authorList>
            <consortium name="Lawrence Berkeley National Laboratory"/>
            <person name="Hensen N."/>
            <person name="Bonometti L."/>
            <person name="Westerberg I."/>
            <person name="Brannstrom I.O."/>
            <person name="Guillou S."/>
            <person name="Cros-Aarteil S."/>
            <person name="Calhoun S."/>
            <person name="Haridas S."/>
            <person name="Kuo A."/>
            <person name="Mondo S."/>
            <person name="Pangilinan J."/>
            <person name="Riley R."/>
            <person name="Labutti K."/>
            <person name="Andreopoulos B."/>
            <person name="Lipzen A."/>
            <person name="Chen C."/>
            <person name="Yanf M."/>
            <person name="Daum C."/>
            <person name="Ng V."/>
            <person name="Clum A."/>
            <person name="Steindorff A."/>
            <person name="Ohm R."/>
            <person name="Martin F."/>
            <person name="Silar P."/>
            <person name="Natvig D."/>
            <person name="Lalanne C."/>
            <person name="Gautier V."/>
            <person name="Ament-Velasquez S.L."/>
            <person name="Kruys A."/>
            <person name="Hutchinson M.I."/>
            <person name="Powell A.J."/>
            <person name="Barry K."/>
            <person name="Miller A.N."/>
            <person name="Grigoriev I.V."/>
            <person name="Debuchy R."/>
            <person name="Gladieux P."/>
            <person name="Thoren M.H."/>
            <person name="Johannesson H."/>
        </authorList>
    </citation>
    <scope>NUCLEOTIDE SEQUENCE</scope>
    <source>
        <strain evidence="7">CBS 606.72</strain>
    </source>
</reference>
<evidence type="ECO:0000256" key="5">
    <source>
        <dbReference type="SAM" id="MobiDB-lite"/>
    </source>
</evidence>
<feature type="region of interest" description="Disordered" evidence="5">
    <location>
        <begin position="13"/>
        <end position="45"/>
    </location>
</feature>
<feature type="domain" description="ATP-grasp" evidence="6">
    <location>
        <begin position="351"/>
        <end position="577"/>
    </location>
</feature>
<keyword evidence="2 4" id="KW-0547">Nucleotide-binding</keyword>
<evidence type="ECO:0000256" key="2">
    <source>
        <dbReference type="ARBA" id="ARBA00022741"/>
    </source>
</evidence>
<proteinExistence type="predicted"/>
<dbReference type="Gene3D" id="3.30.470.20">
    <property type="entry name" value="ATP-grasp fold, B domain"/>
    <property type="match status" value="1"/>
</dbReference>
<evidence type="ECO:0000313" key="7">
    <source>
        <dbReference type="EMBL" id="KAK0619199.1"/>
    </source>
</evidence>